<dbReference type="InterPro" id="IPR003409">
    <property type="entry name" value="MORN"/>
</dbReference>
<evidence type="ECO:0000313" key="3">
    <source>
        <dbReference type="Proteomes" id="UP000187209"/>
    </source>
</evidence>
<dbReference type="Proteomes" id="UP000187209">
    <property type="component" value="Unassembled WGS sequence"/>
</dbReference>
<evidence type="ECO:0000256" key="1">
    <source>
        <dbReference type="ARBA" id="ARBA00022737"/>
    </source>
</evidence>
<proteinExistence type="predicted"/>
<gene>
    <name evidence="2" type="ORF">SteCoe_10322</name>
</gene>
<dbReference type="AlphaFoldDB" id="A0A1R2CFV4"/>
<keyword evidence="1" id="KW-0677">Repeat</keyword>
<reference evidence="2 3" key="1">
    <citation type="submission" date="2016-11" db="EMBL/GenBank/DDBJ databases">
        <title>The macronuclear genome of Stentor coeruleus: a giant cell with tiny introns.</title>
        <authorList>
            <person name="Slabodnick M."/>
            <person name="Ruby J.G."/>
            <person name="Reiff S.B."/>
            <person name="Swart E.C."/>
            <person name="Gosai S."/>
            <person name="Prabakaran S."/>
            <person name="Witkowska E."/>
            <person name="Larue G.E."/>
            <person name="Fisher S."/>
            <person name="Freeman R.M."/>
            <person name="Gunawardena J."/>
            <person name="Chu W."/>
            <person name="Stover N.A."/>
            <person name="Gregory B.D."/>
            <person name="Nowacki M."/>
            <person name="Derisi J."/>
            <person name="Roy S.W."/>
            <person name="Marshall W.F."/>
            <person name="Sood P."/>
        </authorList>
    </citation>
    <scope>NUCLEOTIDE SEQUENCE [LARGE SCALE GENOMIC DNA]</scope>
    <source>
        <strain evidence="2">WM001</strain>
    </source>
</reference>
<accession>A0A1R2CFV4</accession>
<dbReference type="SMART" id="SM00698">
    <property type="entry name" value="MORN"/>
    <property type="match status" value="7"/>
</dbReference>
<dbReference type="Gene3D" id="2.20.110.10">
    <property type="entry name" value="Histone H3 K4-specific methyltransferase SET7/9 N-terminal domain"/>
    <property type="match status" value="4"/>
</dbReference>
<dbReference type="SUPFAM" id="SSF82185">
    <property type="entry name" value="Histone H3 K4-specific methyltransferase SET7/9 N-terminal domain"/>
    <property type="match status" value="3"/>
</dbReference>
<keyword evidence="3" id="KW-1185">Reference proteome</keyword>
<dbReference type="EMBL" id="MPUH01000165">
    <property type="protein sequence ID" value="OMJ87907.1"/>
    <property type="molecule type" value="Genomic_DNA"/>
</dbReference>
<name>A0A1R2CFV4_9CILI</name>
<dbReference type="OrthoDB" id="291360at2759"/>
<dbReference type="Pfam" id="PF02493">
    <property type="entry name" value="MORN"/>
    <property type="match status" value="7"/>
</dbReference>
<protein>
    <submittedName>
        <fullName evidence="2">Uncharacterized protein</fullName>
    </submittedName>
</protein>
<evidence type="ECO:0000313" key="2">
    <source>
        <dbReference type="EMBL" id="OMJ87907.1"/>
    </source>
</evidence>
<sequence length="349" mass="39907">MGIDCSCMRMDMLEEKTIMIGDANHFQYKDNSHLLNSMALAEKCENSVDTVEICDTNNTVSLTSLSRRFLTVKMTKDPTNFFETCKNSINHFVPAEIKYIETILYPIVSNVPDTVYKLSKREIYQGAFDSLMRKTGPGYQLINNEKYSGHFFKGSREGFGRIIKLDGSILEGDFKKGNLEGEGAALEGGIRYKGYFVHGIKAGEGREEWPDKTVYSGQFFNNLKQGIGKFVWSNGNKFKGQFEKGDISGEGVFKWKNGKKYTGMWKNNKMHGHGKFEWPNGKVYIGEYKLDVKDGIGKLIWPDGREYEGEWKDGLQHGEGVYKWFNKIKDIQESRKGVWENGTRISWLN</sequence>
<dbReference type="PANTHER" id="PTHR23084">
    <property type="entry name" value="PHOSPHATIDYLINOSITOL-4-PHOSPHATE 5-KINASE RELATED"/>
    <property type="match status" value="1"/>
</dbReference>
<comment type="caution">
    <text evidence="2">The sequence shown here is derived from an EMBL/GenBank/DDBJ whole genome shotgun (WGS) entry which is preliminary data.</text>
</comment>
<dbReference type="PANTHER" id="PTHR23084:SF263">
    <property type="entry name" value="MORN REPEAT-CONTAINING PROTEIN 1"/>
    <property type="match status" value="1"/>
</dbReference>
<organism evidence="2 3">
    <name type="scientific">Stentor coeruleus</name>
    <dbReference type="NCBI Taxonomy" id="5963"/>
    <lineage>
        <taxon>Eukaryota</taxon>
        <taxon>Sar</taxon>
        <taxon>Alveolata</taxon>
        <taxon>Ciliophora</taxon>
        <taxon>Postciliodesmatophora</taxon>
        <taxon>Heterotrichea</taxon>
        <taxon>Heterotrichida</taxon>
        <taxon>Stentoridae</taxon>
        <taxon>Stentor</taxon>
    </lineage>
</organism>